<organism evidence="2 3">
    <name type="scientific">Mycolicibacterium helvum</name>
    <dbReference type="NCBI Taxonomy" id="1534349"/>
    <lineage>
        <taxon>Bacteria</taxon>
        <taxon>Bacillati</taxon>
        <taxon>Actinomycetota</taxon>
        <taxon>Actinomycetes</taxon>
        <taxon>Mycobacteriales</taxon>
        <taxon>Mycobacteriaceae</taxon>
        <taxon>Mycolicibacterium</taxon>
    </lineage>
</organism>
<dbReference type="Gene3D" id="3.90.1200.10">
    <property type="match status" value="1"/>
</dbReference>
<dbReference type="AlphaFoldDB" id="A0A7I7T3Q2"/>
<dbReference type="Pfam" id="PF01636">
    <property type="entry name" value="APH"/>
    <property type="match status" value="1"/>
</dbReference>
<evidence type="ECO:0000313" key="2">
    <source>
        <dbReference type="EMBL" id="BBY63924.1"/>
    </source>
</evidence>
<evidence type="ECO:0000259" key="1">
    <source>
        <dbReference type="Pfam" id="PF01636"/>
    </source>
</evidence>
<dbReference type="SUPFAM" id="SSF56112">
    <property type="entry name" value="Protein kinase-like (PK-like)"/>
    <property type="match status" value="1"/>
</dbReference>
<proteinExistence type="predicted"/>
<dbReference type="Proteomes" id="UP000467148">
    <property type="component" value="Chromosome"/>
</dbReference>
<dbReference type="PANTHER" id="PTHR21310">
    <property type="entry name" value="AMINOGLYCOSIDE PHOSPHOTRANSFERASE-RELATED-RELATED"/>
    <property type="match status" value="1"/>
</dbReference>
<dbReference type="InterPro" id="IPR002575">
    <property type="entry name" value="Aminoglycoside_PTrfase"/>
</dbReference>
<keyword evidence="3" id="KW-1185">Reference proteome</keyword>
<protein>
    <submittedName>
        <fullName evidence="2">Putative phosphotransferase</fullName>
    </submittedName>
</protein>
<gene>
    <name evidence="2" type="ORF">MHEL_21670</name>
</gene>
<dbReference type="PANTHER" id="PTHR21310:SF42">
    <property type="entry name" value="BIFUNCTIONAL AAC_APH"/>
    <property type="match status" value="1"/>
</dbReference>
<dbReference type="KEGG" id="mhev:MHEL_21670"/>
<dbReference type="EMBL" id="AP022596">
    <property type="protein sequence ID" value="BBY63924.1"/>
    <property type="molecule type" value="Genomic_DNA"/>
</dbReference>
<feature type="domain" description="Aminoglycoside phosphotransferase" evidence="1">
    <location>
        <begin position="38"/>
        <end position="265"/>
    </location>
</feature>
<name>A0A7I7T3Q2_9MYCO</name>
<dbReference type="Gene3D" id="3.30.200.20">
    <property type="entry name" value="Phosphorylase Kinase, domain 1"/>
    <property type="match status" value="1"/>
</dbReference>
<sequence length="301" mass="32633">MEMHPGQLTISAAVVGTLIAEQFPQWTGLPIQPVSGAGTVNAIFRIGEHVVVRFPLEPSEDIESVRQELGLEAAAAEELSGRTPVATPTPLGIGQPGAGYPLPWSVYTWLPGDPATADSCSQSDSFATDLAKFIKAVRAIDTRGRTYDGNGRGGDLGSYDEWIELCLANSEGLLDVPSLQATWDQIRVLPRGETPDVMNHGDLIPPNILILGGCLAGVLDVSGFKAADPALDLVSAWHLLDAPRRELLRNHLGCDDDEWRRGRGWAFQQAMGAVWYYVESNPIMSTNCRRTLERIQADTDC</sequence>
<keyword evidence="2" id="KW-0808">Transferase</keyword>
<dbReference type="GO" id="GO:0016740">
    <property type="term" value="F:transferase activity"/>
    <property type="evidence" value="ECO:0007669"/>
    <property type="project" value="UniProtKB-KW"/>
</dbReference>
<dbReference type="InterPro" id="IPR051678">
    <property type="entry name" value="AGP_Transferase"/>
</dbReference>
<reference evidence="2 3" key="1">
    <citation type="journal article" date="2019" name="Emerg. Microbes Infect.">
        <title>Comprehensive subspecies identification of 175 nontuberculous mycobacteria species based on 7547 genomic profiles.</title>
        <authorList>
            <person name="Matsumoto Y."/>
            <person name="Kinjo T."/>
            <person name="Motooka D."/>
            <person name="Nabeya D."/>
            <person name="Jung N."/>
            <person name="Uechi K."/>
            <person name="Horii T."/>
            <person name="Iida T."/>
            <person name="Fujita J."/>
            <person name="Nakamura S."/>
        </authorList>
    </citation>
    <scope>NUCLEOTIDE SEQUENCE [LARGE SCALE GENOMIC DNA]</scope>
    <source>
        <strain evidence="2 3">JCM 30396</strain>
    </source>
</reference>
<dbReference type="InterPro" id="IPR011009">
    <property type="entry name" value="Kinase-like_dom_sf"/>
</dbReference>
<accession>A0A7I7T3Q2</accession>
<evidence type="ECO:0000313" key="3">
    <source>
        <dbReference type="Proteomes" id="UP000467148"/>
    </source>
</evidence>
<dbReference type="CDD" id="cd05155">
    <property type="entry name" value="APH_ChoK_like_1"/>
    <property type="match status" value="1"/>
</dbReference>